<protein>
    <submittedName>
        <fullName evidence="2">Uncharacterized protein</fullName>
    </submittedName>
</protein>
<gene>
    <name evidence="2" type="ORF">KTJ72_02125</name>
</gene>
<name>A0ABS6M3C1_9LACO</name>
<keyword evidence="1" id="KW-1133">Transmembrane helix</keyword>
<comment type="caution">
    <text evidence="2">The sequence shown here is derived from an EMBL/GenBank/DDBJ whole genome shotgun (WGS) entry which is preliminary data.</text>
</comment>
<feature type="transmembrane region" description="Helical" evidence="1">
    <location>
        <begin position="95"/>
        <end position="114"/>
    </location>
</feature>
<accession>A0ABS6M3C1</accession>
<dbReference type="Proteomes" id="UP000751196">
    <property type="component" value="Unassembled WGS sequence"/>
</dbReference>
<dbReference type="RefSeq" id="WP_217304030.1">
    <property type="nucleotide sequence ID" value="NZ_JAHQYH010000002.1"/>
</dbReference>
<proteinExistence type="predicted"/>
<evidence type="ECO:0000313" key="2">
    <source>
        <dbReference type="EMBL" id="MBV0914698.1"/>
    </source>
</evidence>
<keyword evidence="1" id="KW-0812">Transmembrane</keyword>
<evidence type="ECO:0000313" key="3">
    <source>
        <dbReference type="Proteomes" id="UP000751196"/>
    </source>
</evidence>
<sequence length="130" mass="14780">MHIDLRFFIAELLVLWVPLSIVVLASELLKFNWLLTGLLLLLVYFLVVLLNRTNKVIYFLFHVQKQSSNQLLESIVFFLVLLISVVLSVKLFDDSAVGIIVFMLISILAGSVVIDAKITTDSFKNKNKKI</sequence>
<organism evidence="2 3">
    <name type="scientific">Apilactobacillus waqarii</name>
    <dbReference type="NCBI Taxonomy" id="2851006"/>
    <lineage>
        <taxon>Bacteria</taxon>
        <taxon>Bacillati</taxon>
        <taxon>Bacillota</taxon>
        <taxon>Bacilli</taxon>
        <taxon>Lactobacillales</taxon>
        <taxon>Lactobacillaceae</taxon>
        <taxon>Apilactobacillus</taxon>
    </lineage>
</organism>
<reference evidence="2 3" key="1">
    <citation type="submission" date="2021-06" db="EMBL/GenBank/DDBJ databases">
        <title>Draft genome sequence of a glucan synthesizing Apilactobacillus waqareii isolate HBW1.</title>
        <authorList>
            <person name="Anwar M.A."/>
        </authorList>
    </citation>
    <scope>NUCLEOTIDE SEQUENCE [LARGE SCALE GENOMIC DNA]</scope>
    <source>
        <strain evidence="2 3">HBW1</strain>
    </source>
</reference>
<keyword evidence="1" id="KW-0472">Membrane</keyword>
<dbReference type="EMBL" id="JAHQYH010000002">
    <property type="protein sequence ID" value="MBV0914698.1"/>
    <property type="molecule type" value="Genomic_DNA"/>
</dbReference>
<evidence type="ECO:0000256" key="1">
    <source>
        <dbReference type="SAM" id="Phobius"/>
    </source>
</evidence>
<feature type="transmembrane region" description="Helical" evidence="1">
    <location>
        <begin position="71"/>
        <end position="89"/>
    </location>
</feature>
<feature type="transmembrane region" description="Helical" evidence="1">
    <location>
        <begin position="31"/>
        <end position="50"/>
    </location>
</feature>
<feature type="transmembrane region" description="Helical" evidence="1">
    <location>
        <begin position="7"/>
        <end position="25"/>
    </location>
</feature>
<keyword evidence="3" id="KW-1185">Reference proteome</keyword>